<dbReference type="RefSeq" id="WP_166257955.1">
    <property type="nucleotide sequence ID" value="NZ_JAAMOW010000007.1"/>
</dbReference>
<name>A0A6M2BUH3_9GAMM</name>
<dbReference type="Proteomes" id="UP000472676">
    <property type="component" value="Unassembled WGS sequence"/>
</dbReference>
<comment type="caution">
    <text evidence="1">The sequence shown here is derived from an EMBL/GenBank/DDBJ whole genome shotgun (WGS) entry which is preliminary data.</text>
</comment>
<evidence type="ECO:0000313" key="1">
    <source>
        <dbReference type="EMBL" id="NGY05773.1"/>
    </source>
</evidence>
<reference evidence="1 2" key="1">
    <citation type="journal article" date="2014" name="Int. J. Syst. Evol. Microbiol.">
        <title>Solimonas terrae sp. nov., isolated from soil.</title>
        <authorList>
            <person name="Kim S.J."/>
            <person name="Moon J.Y."/>
            <person name="Weon H.Y."/>
            <person name="Ahn J.H."/>
            <person name="Chen W.M."/>
            <person name="Kwon S.W."/>
        </authorList>
    </citation>
    <scope>NUCLEOTIDE SEQUENCE [LARGE SCALE GENOMIC DNA]</scope>
    <source>
        <strain evidence="1 2">KIS83-12</strain>
    </source>
</reference>
<organism evidence="1 2">
    <name type="scientific">Solimonas terrae</name>
    <dbReference type="NCBI Taxonomy" id="1396819"/>
    <lineage>
        <taxon>Bacteria</taxon>
        <taxon>Pseudomonadati</taxon>
        <taxon>Pseudomonadota</taxon>
        <taxon>Gammaproteobacteria</taxon>
        <taxon>Nevskiales</taxon>
        <taxon>Nevskiaceae</taxon>
        <taxon>Solimonas</taxon>
    </lineage>
</organism>
<accession>A0A6M2BUH3</accession>
<sequence length="113" mass="12837">MSLTEAFVDLPTLQDCCNALIELLKKYSSTESDAALCLRILRPIFDEILSGERIEPYGEIPCAYYFHQGSLSRHLELEEAYSKFATAARGINREKLIAFVNQAKDNALKKNYE</sequence>
<dbReference type="AlphaFoldDB" id="A0A6M2BUH3"/>
<protein>
    <submittedName>
        <fullName evidence="1">Uncharacterized protein</fullName>
    </submittedName>
</protein>
<dbReference type="EMBL" id="JAAMOW010000007">
    <property type="protein sequence ID" value="NGY05773.1"/>
    <property type="molecule type" value="Genomic_DNA"/>
</dbReference>
<gene>
    <name evidence="1" type="ORF">G7Y85_13450</name>
</gene>
<keyword evidence="2" id="KW-1185">Reference proteome</keyword>
<proteinExistence type="predicted"/>
<evidence type="ECO:0000313" key="2">
    <source>
        <dbReference type="Proteomes" id="UP000472676"/>
    </source>
</evidence>